<organism evidence="1">
    <name type="scientific">Bifidobacterium fermentum</name>
    <dbReference type="NCBI Taxonomy" id="3059035"/>
    <lineage>
        <taxon>Bacteria</taxon>
        <taxon>Bacillati</taxon>
        <taxon>Actinomycetota</taxon>
        <taxon>Actinomycetes</taxon>
        <taxon>Bifidobacteriales</taxon>
        <taxon>Bifidobacteriaceae</taxon>
        <taxon>Bifidobacterium</taxon>
    </lineage>
</organism>
<reference evidence="1" key="1">
    <citation type="submission" date="2023-07" db="EMBL/GenBank/DDBJ databases">
        <title>Bifidobacterium aquikefiriaerophilum sp. nov. and Bifidobacterium eccum sp. nov., isolated from water kefir.</title>
        <authorList>
            <person name="Breselge S."/>
            <person name="Bellassi P."/>
            <person name="Barcenilla C."/>
            <person name="Alvarez-Ordonez A."/>
            <person name="Morelli L."/>
            <person name="Cotter P.D."/>
        </authorList>
    </citation>
    <scope>NUCLEOTIDE SEQUENCE</scope>
    <source>
        <strain evidence="1">WK013_4_14</strain>
    </source>
</reference>
<sequence>MNPTQTGMLLQKASDFDGRNLTQTMVDSWCEALRDYVTVEDAKQAVVEFYGDPKWAESNRRPWIMPADINARVKRIRETRSVDESQMQQLLEPFNLNADESWLARRKLLANLREGLSEEKAVQKAVKQSRGYQIEQAPSKPRKPKQYHFAGRLTNLPLNNVIGAKQ</sequence>
<proteinExistence type="predicted"/>
<dbReference type="EMBL" id="CP129682">
    <property type="protein sequence ID" value="XDS48291.1"/>
    <property type="molecule type" value="Genomic_DNA"/>
</dbReference>
<gene>
    <name evidence="1" type="ORF">QN216_08115</name>
</gene>
<protein>
    <submittedName>
        <fullName evidence="1">Uncharacterized protein</fullName>
    </submittedName>
</protein>
<dbReference type="AlphaFoldDB" id="A0AB39UH12"/>
<dbReference type="RefSeq" id="WP_369342699.1">
    <property type="nucleotide sequence ID" value="NZ_CP129682.1"/>
</dbReference>
<name>A0AB39UH12_9BIFI</name>
<evidence type="ECO:0000313" key="1">
    <source>
        <dbReference type="EMBL" id="XDS48291.1"/>
    </source>
</evidence>
<accession>A0AB39UH12</accession>